<protein>
    <submittedName>
        <fullName evidence="1">Uncharacterized protein</fullName>
    </submittedName>
</protein>
<dbReference type="EMBL" id="JARKIB010000100">
    <property type="protein sequence ID" value="KAJ7741014.1"/>
    <property type="molecule type" value="Genomic_DNA"/>
</dbReference>
<gene>
    <name evidence="1" type="ORF">B0H16DRAFT_1464584</name>
</gene>
<sequence>MAFRTIQQKSLAGCGRALFLRSLTTSKVAQLRKVITYAPQGRDIARRTPENELPNQDYMGLVNHEDYFPCTFTKQDLPAGWNLGRKQHPCDYLMLPTEKQHLRSRRAQVEARWRVHVDEEGHGHVLILRNLEADAIPQLAALPLTRTR</sequence>
<evidence type="ECO:0000313" key="1">
    <source>
        <dbReference type="EMBL" id="KAJ7741014.1"/>
    </source>
</evidence>
<evidence type="ECO:0000313" key="2">
    <source>
        <dbReference type="Proteomes" id="UP001215598"/>
    </source>
</evidence>
<dbReference type="Proteomes" id="UP001215598">
    <property type="component" value="Unassembled WGS sequence"/>
</dbReference>
<proteinExistence type="predicted"/>
<organism evidence="1 2">
    <name type="scientific">Mycena metata</name>
    <dbReference type="NCBI Taxonomy" id="1033252"/>
    <lineage>
        <taxon>Eukaryota</taxon>
        <taxon>Fungi</taxon>
        <taxon>Dikarya</taxon>
        <taxon>Basidiomycota</taxon>
        <taxon>Agaricomycotina</taxon>
        <taxon>Agaricomycetes</taxon>
        <taxon>Agaricomycetidae</taxon>
        <taxon>Agaricales</taxon>
        <taxon>Marasmiineae</taxon>
        <taxon>Mycenaceae</taxon>
        <taxon>Mycena</taxon>
    </lineage>
</organism>
<comment type="caution">
    <text evidence="1">The sequence shown here is derived from an EMBL/GenBank/DDBJ whole genome shotgun (WGS) entry which is preliminary data.</text>
</comment>
<accession>A0AAD7N0Y1</accession>
<dbReference type="AlphaFoldDB" id="A0AAD7N0Y1"/>
<name>A0AAD7N0Y1_9AGAR</name>
<keyword evidence="2" id="KW-1185">Reference proteome</keyword>
<reference evidence="1" key="1">
    <citation type="submission" date="2023-03" db="EMBL/GenBank/DDBJ databases">
        <title>Massive genome expansion in bonnet fungi (Mycena s.s.) driven by repeated elements and novel gene families across ecological guilds.</title>
        <authorList>
            <consortium name="Lawrence Berkeley National Laboratory"/>
            <person name="Harder C.B."/>
            <person name="Miyauchi S."/>
            <person name="Viragh M."/>
            <person name="Kuo A."/>
            <person name="Thoen E."/>
            <person name="Andreopoulos B."/>
            <person name="Lu D."/>
            <person name="Skrede I."/>
            <person name="Drula E."/>
            <person name="Henrissat B."/>
            <person name="Morin E."/>
            <person name="Kohler A."/>
            <person name="Barry K."/>
            <person name="LaButti K."/>
            <person name="Morin E."/>
            <person name="Salamov A."/>
            <person name="Lipzen A."/>
            <person name="Mereny Z."/>
            <person name="Hegedus B."/>
            <person name="Baldrian P."/>
            <person name="Stursova M."/>
            <person name="Weitz H."/>
            <person name="Taylor A."/>
            <person name="Grigoriev I.V."/>
            <person name="Nagy L.G."/>
            <person name="Martin F."/>
            <person name="Kauserud H."/>
        </authorList>
    </citation>
    <scope>NUCLEOTIDE SEQUENCE</scope>
    <source>
        <strain evidence="1">CBHHK182m</strain>
    </source>
</reference>